<keyword evidence="9 12" id="KW-0067">ATP-binding</keyword>
<evidence type="ECO:0000259" key="17">
    <source>
        <dbReference type="PROSITE" id="PS50927"/>
    </source>
</evidence>
<dbReference type="GO" id="GO:0106310">
    <property type="term" value="F:protein serine kinase activity"/>
    <property type="evidence" value="ECO:0007669"/>
    <property type="project" value="RHEA"/>
</dbReference>
<dbReference type="InterPro" id="IPR000719">
    <property type="entry name" value="Prot_kinase_dom"/>
</dbReference>
<evidence type="ECO:0000313" key="20">
    <source>
        <dbReference type="Proteomes" id="UP000036987"/>
    </source>
</evidence>
<evidence type="ECO:0000256" key="15">
    <source>
        <dbReference type="SAM" id="SignalP"/>
    </source>
</evidence>
<dbReference type="EC" id="2.7.11.1" evidence="12"/>
<dbReference type="InterPro" id="IPR003609">
    <property type="entry name" value="Pan_app"/>
</dbReference>
<dbReference type="Gene3D" id="3.30.200.20">
    <property type="entry name" value="Phosphorylase Kinase, domain 1"/>
    <property type="match status" value="1"/>
</dbReference>
<keyword evidence="4" id="KW-0245">EGF-like domain</keyword>
<evidence type="ECO:0000259" key="18">
    <source>
        <dbReference type="PROSITE" id="PS50948"/>
    </source>
</evidence>
<dbReference type="FunFam" id="2.90.10.10:FF:000005">
    <property type="entry name" value="G-type lectin S-receptor-like serine/threonine-protein kinase"/>
    <property type="match status" value="1"/>
</dbReference>
<evidence type="ECO:0000256" key="9">
    <source>
        <dbReference type="ARBA" id="ARBA00022840"/>
    </source>
</evidence>
<dbReference type="GO" id="GO:0006955">
    <property type="term" value="P:immune response"/>
    <property type="evidence" value="ECO:0000318"/>
    <property type="project" value="GO_Central"/>
</dbReference>
<evidence type="ECO:0000256" key="6">
    <source>
        <dbReference type="ARBA" id="ARBA00022729"/>
    </source>
</evidence>
<evidence type="ECO:0000256" key="12">
    <source>
        <dbReference type="PIRNR" id="PIRNR000641"/>
    </source>
</evidence>
<evidence type="ECO:0000256" key="14">
    <source>
        <dbReference type="SAM" id="Phobius"/>
    </source>
</evidence>
<gene>
    <name evidence="19" type="ORF">ZOSMA_75G00620</name>
</gene>
<organism evidence="19 20">
    <name type="scientific">Zostera marina</name>
    <name type="common">Eelgrass</name>
    <dbReference type="NCBI Taxonomy" id="29655"/>
    <lineage>
        <taxon>Eukaryota</taxon>
        <taxon>Viridiplantae</taxon>
        <taxon>Streptophyta</taxon>
        <taxon>Embryophyta</taxon>
        <taxon>Tracheophyta</taxon>
        <taxon>Spermatophyta</taxon>
        <taxon>Magnoliopsida</taxon>
        <taxon>Liliopsida</taxon>
        <taxon>Zosteraceae</taxon>
        <taxon>Zostera</taxon>
    </lineage>
</organism>
<feature type="domain" description="Protein kinase" evidence="16">
    <location>
        <begin position="508"/>
        <end position="802"/>
    </location>
</feature>
<keyword evidence="20" id="KW-1185">Reference proteome</keyword>
<keyword evidence="7 12" id="KW-0547">Nucleotide-binding</keyword>
<dbReference type="GO" id="GO:0005524">
    <property type="term" value="F:ATP binding"/>
    <property type="evidence" value="ECO:0007669"/>
    <property type="project" value="UniProtKB-UniRule"/>
</dbReference>
<sequence>MNIWNSPIVTLLVAISAIIAVGDKMNHTQSIKDGDKLVSKGKIFALGFFHGGSGSSTVNRYLGIWYVFSPETVVWVANRENPLPDTSGVVQLTDNGDLVILPNRTTSAAAVWSTNSSKSPAVVDPVVQLLDSGNLIITDDKGLLLWQSFDHPSDTLLPGMKLGFDKTTGQQWFMTSWNTPSDPSPGSFVCKMSTKGSEHEIFGDVYGHIRYRIGPWNGHWFSGLPRMKTYNDYTFTYVDNETTTYYRYDTITPGLYARLMAFPNNTLARVAWNTNTPRWVALRSAADECDQYSKCGPNGVCDPQGERFCKCYHGFHPISNSSWTDRDYTQGCRRNEKLGCANGETGFMSYTDVKLPDTTNSTIHRNISLDACKQHCSINCSCTAYAPYYLSDINPRGCVLWFGDLFDTKVFDQDGQDMYLRLPISELPMTTGKKHGSKVLAIAIVVPFLSVFTAFGIFMWAKKKAKERKAVAAERAERERINEYEGNRWNDELPLFDLTTISSATSNFADANILGKGGFGTVYKGYLLNGVLIAVKRLNSNPTRKKNGQGVDEFMNEVSLIAKLQHRNLVRLLGCCIQQEERILIYEFMKNRSLDGFIFGGTETRAELDWKKRVEIIMGIARGVLYLHQDSRLNVIHRDLKPENVLLDENMNPKISDFGTARIFEGDQSEVNTDRVIGTYGYMPPEYAMDGIFSAKSDVFSFGVLLLEIVSGRKNRTVYQGNDGHINLPSLAWKLMEDGSTEQFLDETIKFTCLDHDEAHRCIQIGLLCVQEFSVDRPAMKDVIVMLSTQTSPLPKPMRPGFSSEKRPMVISEDTTEGRPSITTTNTDASSARNYTNEITMTVADFR</sequence>
<dbReference type="PROSITE" id="PS50948">
    <property type="entry name" value="PAN"/>
    <property type="match status" value="1"/>
</dbReference>
<keyword evidence="8 12" id="KW-0418">Kinase</keyword>
<accession>A0A0K9NPE2</accession>
<dbReference type="PROSITE" id="PS00108">
    <property type="entry name" value="PROTEIN_KINASE_ST"/>
    <property type="match status" value="1"/>
</dbReference>
<protein>
    <recommendedName>
        <fullName evidence="12">Receptor-like serine/threonine-protein kinase</fullName>
        <ecNumber evidence="12">2.7.11.1</ecNumber>
    </recommendedName>
</protein>
<dbReference type="InterPro" id="IPR001480">
    <property type="entry name" value="Bulb-type_lectin_dom"/>
</dbReference>
<keyword evidence="19" id="KW-0675">Receptor</keyword>
<evidence type="ECO:0000256" key="3">
    <source>
        <dbReference type="ARBA" id="ARBA00022527"/>
    </source>
</evidence>
<dbReference type="PIRSF" id="PIRSF000641">
    <property type="entry name" value="SRK"/>
    <property type="match status" value="1"/>
</dbReference>
<dbReference type="Pfam" id="PF00954">
    <property type="entry name" value="S_locus_glycop"/>
    <property type="match status" value="1"/>
</dbReference>
<evidence type="ECO:0000256" key="7">
    <source>
        <dbReference type="ARBA" id="ARBA00022741"/>
    </source>
</evidence>
<dbReference type="PROSITE" id="PS00107">
    <property type="entry name" value="PROTEIN_KINASE_ATP"/>
    <property type="match status" value="1"/>
</dbReference>
<comment type="catalytic activity">
    <reaction evidence="12">
        <text>L-threonyl-[protein] + ATP = O-phospho-L-threonyl-[protein] + ADP + H(+)</text>
        <dbReference type="Rhea" id="RHEA:46608"/>
        <dbReference type="Rhea" id="RHEA-COMP:11060"/>
        <dbReference type="Rhea" id="RHEA-COMP:11605"/>
        <dbReference type="ChEBI" id="CHEBI:15378"/>
        <dbReference type="ChEBI" id="CHEBI:30013"/>
        <dbReference type="ChEBI" id="CHEBI:30616"/>
        <dbReference type="ChEBI" id="CHEBI:61977"/>
        <dbReference type="ChEBI" id="CHEBI:456216"/>
        <dbReference type="EC" id="2.7.11.1"/>
    </reaction>
</comment>
<dbReference type="CDD" id="cd00028">
    <property type="entry name" value="B_lectin"/>
    <property type="match status" value="1"/>
</dbReference>
<dbReference type="InterPro" id="IPR008271">
    <property type="entry name" value="Ser/Thr_kinase_AS"/>
</dbReference>
<keyword evidence="14" id="KW-1133">Transmembrane helix</keyword>
<feature type="transmembrane region" description="Helical" evidence="14">
    <location>
        <begin position="439"/>
        <end position="461"/>
    </location>
</feature>
<evidence type="ECO:0000256" key="1">
    <source>
        <dbReference type="ARBA" id="ARBA00004251"/>
    </source>
</evidence>
<dbReference type="SMART" id="SM00108">
    <property type="entry name" value="B_lectin"/>
    <property type="match status" value="1"/>
</dbReference>
<dbReference type="SUPFAM" id="SSF56112">
    <property type="entry name" value="Protein kinase-like (PK-like)"/>
    <property type="match status" value="1"/>
</dbReference>
<comment type="catalytic activity">
    <reaction evidence="12">
        <text>L-seryl-[protein] + ATP = O-phospho-L-seryl-[protein] + ADP + H(+)</text>
        <dbReference type="Rhea" id="RHEA:17989"/>
        <dbReference type="Rhea" id="RHEA-COMP:9863"/>
        <dbReference type="Rhea" id="RHEA-COMP:11604"/>
        <dbReference type="ChEBI" id="CHEBI:15378"/>
        <dbReference type="ChEBI" id="CHEBI:29999"/>
        <dbReference type="ChEBI" id="CHEBI:30616"/>
        <dbReference type="ChEBI" id="CHEBI:83421"/>
        <dbReference type="ChEBI" id="CHEBI:456216"/>
        <dbReference type="EC" id="2.7.11.1"/>
    </reaction>
</comment>
<dbReference type="SMART" id="SM00220">
    <property type="entry name" value="S_TKc"/>
    <property type="match status" value="1"/>
</dbReference>
<evidence type="ECO:0000313" key="19">
    <source>
        <dbReference type="EMBL" id="KMZ58629.1"/>
    </source>
</evidence>
<dbReference type="GO" id="GO:0005886">
    <property type="term" value="C:plasma membrane"/>
    <property type="evidence" value="ECO:0000318"/>
    <property type="project" value="GO_Central"/>
</dbReference>
<dbReference type="InterPro" id="IPR001245">
    <property type="entry name" value="Ser-Thr/Tyr_kinase_cat_dom"/>
</dbReference>
<dbReference type="SUPFAM" id="SSF51110">
    <property type="entry name" value="alpha-D-mannose-specific plant lectins"/>
    <property type="match status" value="1"/>
</dbReference>
<evidence type="ECO:0000256" key="8">
    <source>
        <dbReference type="ARBA" id="ARBA00022777"/>
    </source>
</evidence>
<evidence type="ECO:0000256" key="2">
    <source>
        <dbReference type="ARBA" id="ARBA00022475"/>
    </source>
</evidence>
<dbReference type="GO" id="GO:0007165">
    <property type="term" value="P:signal transduction"/>
    <property type="evidence" value="ECO:0000318"/>
    <property type="project" value="GO_Central"/>
</dbReference>
<dbReference type="EMBL" id="LFYR01001913">
    <property type="protein sequence ID" value="KMZ58629.1"/>
    <property type="molecule type" value="Genomic_DNA"/>
</dbReference>
<dbReference type="Gene3D" id="1.10.510.10">
    <property type="entry name" value="Transferase(Phosphotransferase) domain 1"/>
    <property type="match status" value="1"/>
</dbReference>
<dbReference type="InterPro" id="IPR000858">
    <property type="entry name" value="S_locus_glycoprot_dom"/>
</dbReference>
<dbReference type="Pfam" id="PF07714">
    <property type="entry name" value="PK_Tyr_Ser-Thr"/>
    <property type="match status" value="1"/>
</dbReference>
<comment type="similarity">
    <text evidence="12">Belongs to the protein kinase superfamily. Ser/Thr protein kinase family.</text>
</comment>
<evidence type="ECO:0000256" key="4">
    <source>
        <dbReference type="ARBA" id="ARBA00022536"/>
    </source>
</evidence>
<dbReference type="Proteomes" id="UP000036987">
    <property type="component" value="Unassembled WGS sequence"/>
</dbReference>
<dbReference type="STRING" id="29655.A0A0K9NPE2"/>
<dbReference type="InterPro" id="IPR036426">
    <property type="entry name" value="Bulb-type_lectin_dom_sf"/>
</dbReference>
<name>A0A0K9NPE2_ZOSMR</name>
<dbReference type="GO" id="GO:0004674">
    <property type="term" value="F:protein serine/threonine kinase activity"/>
    <property type="evidence" value="ECO:0000318"/>
    <property type="project" value="GO_Central"/>
</dbReference>
<dbReference type="OrthoDB" id="4062651at2759"/>
<dbReference type="PROSITE" id="PS50927">
    <property type="entry name" value="BULB_LECTIN"/>
    <property type="match status" value="1"/>
</dbReference>
<dbReference type="Pfam" id="PF01453">
    <property type="entry name" value="B_lectin"/>
    <property type="match status" value="1"/>
</dbReference>
<evidence type="ECO:0000256" key="5">
    <source>
        <dbReference type="ARBA" id="ARBA00022679"/>
    </source>
</evidence>
<dbReference type="CDD" id="cd01098">
    <property type="entry name" value="PAN_AP_plant"/>
    <property type="match status" value="1"/>
</dbReference>
<dbReference type="CDD" id="cd00054">
    <property type="entry name" value="EGF_CA"/>
    <property type="match status" value="1"/>
</dbReference>
<feature type="domain" description="Apple" evidence="18">
    <location>
        <begin position="340"/>
        <end position="423"/>
    </location>
</feature>
<dbReference type="GO" id="GO:0048544">
    <property type="term" value="P:recognition of pollen"/>
    <property type="evidence" value="ECO:0007669"/>
    <property type="project" value="InterPro"/>
</dbReference>
<keyword evidence="10" id="KW-1015">Disulfide bond</keyword>
<keyword evidence="14" id="KW-0812">Transmembrane</keyword>
<proteinExistence type="inferred from homology"/>
<evidence type="ECO:0000256" key="10">
    <source>
        <dbReference type="ARBA" id="ARBA00023157"/>
    </source>
</evidence>
<dbReference type="AlphaFoldDB" id="A0A0K9NPE2"/>
<dbReference type="InterPro" id="IPR011009">
    <property type="entry name" value="Kinase-like_dom_sf"/>
</dbReference>
<keyword evidence="6 15" id="KW-0732">Signal</keyword>
<keyword evidence="14" id="KW-0472">Membrane</keyword>
<reference evidence="20" key="1">
    <citation type="journal article" date="2016" name="Nature">
        <title>The genome of the seagrass Zostera marina reveals angiosperm adaptation to the sea.</title>
        <authorList>
            <person name="Olsen J.L."/>
            <person name="Rouze P."/>
            <person name="Verhelst B."/>
            <person name="Lin Y.-C."/>
            <person name="Bayer T."/>
            <person name="Collen J."/>
            <person name="Dattolo E."/>
            <person name="De Paoli E."/>
            <person name="Dittami S."/>
            <person name="Maumus F."/>
            <person name="Michel G."/>
            <person name="Kersting A."/>
            <person name="Lauritano C."/>
            <person name="Lohaus R."/>
            <person name="Toepel M."/>
            <person name="Tonon T."/>
            <person name="Vanneste K."/>
            <person name="Amirebrahimi M."/>
            <person name="Brakel J."/>
            <person name="Bostroem C."/>
            <person name="Chovatia M."/>
            <person name="Grimwood J."/>
            <person name="Jenkins J.W."/>
            <person name="Jueterbock A."/>
            <person name="Mraz A."/>
            <person name="Stam W.T."/>
            <person name="Tice H."/>
            <person name="Bornberg-Bauer E."/>
            <person name="Green P.J."/>
            <person name="Pearson G.A."/>
            <person name="Procaccini G."/>
            <person name="Duarte C.M."/>
            <person name="Schmutz J."/>
            <person name="Reusch T.B.H."/>
            <person name="Van de Peer Y."/>
        </authorList>
    </citation>
    <scope>NUCLEOTIDE SEQUENCE [LARGE SCALE GENOMIC DNA]</scope>
    <source>
        <strain evidence="20">cv. Finnish</strain>
    </source>
</reference>
<keyword evidence="3 12" id="KW-0723">Serine/threonine-protein kinase</keyword>
<dbReference type="Pfam" id="PF08276">
    <property type="entry name" value="PAN_2"/>
    <property type="match status" value="1"/>
</dbReference>
<keyword evidence="2" id="KW-1003">Cell membrane</keyword>
<keyword evidence="5 12" id="KW-0808">Transferase</keyword>
<evidence type="ECO:0000256" key="13">
    <source>
        <dbReference type="PROSITE-ProRule" id="PRU10141"/>
    </source>
</evidence>
<evidence type="ECO:0000256" key="11">
    <source>
        <dbReference type="ARBA" id="ARBA00023180"/>
    </source>
</evidence>
<dbReference type="FunFam" id="3.30.200.20:FF:001238">
    <property type="entry name" value="Os08g0179000 protein"/>
    <property type="match status" value="1"/>
</dbReference>
<dbReference type="InterPro" id="IPR024171">
    <property type="entry name" value="SRK-like_kinase"/>
</dbReference>
<dbReference type="Gene3D" id="2.90.10.10">
    <property type="entry name" value="Bulb-type lectin domain"/>
    <property type="match status" value="1"/>
</dbReference>
<feature type="domain" description="Bulb-type lectin" evidence="17">
    <location>
        <begin position="22"/>
        <end position="150"/>
    </location>
</feature>
<dbReference type="PANTHER" id="PTHR27002:SF1095">
    <property type="entry name" value="G-TYPE LECTIN S-RECEPTOR-LIKE SERINE_THREONINE-PROTEIN KINASE RKS1"/>
    <property type="match status" value="1"/>
</dbReference>
<dbReference type="SMART" id="SM00473">
    <property type="entry name" value="PAN_AP"/>
    <property type="match status" value="1"/>
</dbReference>
<dbReference type="CDD" id="cd14066">
    <property type="entry name" value="STKc_IRAK"/>
    <property type="match status" value="1"/>
</dbReference>
<comment type="subcellular location">
    <subcellularLocation>
        <location evidence="1">Cell membrane</location>
        <topology evidence="1">Single-pass type I membrane protein</topology>
    </subcellularLocation>
</comment>
<dbReference type="FunFam" id="1.10.510.10:FF:000060">
    <property type="entry name" value="G-type lectin S-receptor-like serine/threonine-protein kinase"/>
    <property type="match status" value="1"/>
</dbReference>
<feature type="chain" id="PRO_5005527075" description="Receptor-like serine/threonine-protein kinase" evidence="15">
    <location>
        <begin position="23"/>
        <end position="847"/>
    </location>
</feature>
<dbReference type="GO" id="GO:0051707">
    <property type="term" value="P:response to other organism"/>
    <property type="evidence" value="ECO:0007669"/>
    <property type="project" value="UniProtKB-ARBA"/>
</dbReference>
<keyword evidence="11" id="KW-0325">Glycoprotein</keyword>
<feature type="binding site" evidence="13">
    <location>
        <position position="536"/>
    </location>
    <ligand>
        <name>ATP</name>
        <dbReference type="ChEBI" id="CHEBI:30616"/>
    </ligand>
</feature>
<feature type="signal peptide" evidence="15">
    <location>
        <begin position="1"/>
        <end position="22"/>
    </location>
</feature>
<comment type="caution">
    <text evidence="19">The sequence shown here is derived from an EMBL/GenBank/DDBJ whole genome shotgun (WGS) entry which is preliminary data.</text>
</comment>
<dbReference type="PANTHER" id="PTHR27002">
    <property type="entry name" value="RECEPTOR-LIKE SERINE/THREONINE-PROTEIN KINASE SD1-8"/>
    <property type="match status" value="1"/>
</dbReference>
<dbReference type="InterPro" id="IPR017441">
    <property type="entry name" value="Protein_kinase_ATP_BS"/>
</dbReference>
<evidence type="ECO:0000259" key="16">
    <source>
        <dbReference type="PROSITE" id="PS50011"/>
    </source>
</evidence>
<dbReference type="PROSITE" id="PS50011">
    <property type="entry name" value="PROTEIN_KINASE_DOM"/>
    <property type="match status" value="1"/>
</dbReference>
<dbReference type="OMA" id="CEERSTH"/>